<sequence length="524" mass="55935">MIKPFIQHQATFFKYYPPPSLLMFALAKQWKTRLIVLTSPAAGSPGSSPRPSGSSYAFSSSSTSNVTSSTSALRPSSGPAVSYLHLFKGVGPEEREIERLEINDDSVVYLTDDEVGGKRNVVKVGGVDVGAMKKELNSEEGGRTMWCLQILDQMEAQKWIEGIKGVVLSQRSVRAGLGTVSRSGGVEPRGDLDVMLSMRAQGLLPNMPDSAGSNVSLTPRVQSPVTPQQSTFTNPFESNSPVDSRSLSPPSTLSRSHSNSRSNAASPTPSTRQHNAVTALRGLFSNRPRSPSVASVSGSISGRLESDEQQPQDDSFGAIGTSLLMMRSPSASSEGQFSPTSSVFSNTIASPGGAASQASPSGSRLTTPKLELQSLAPHMLDRKILPDHDRQQLAELAELSLSPNDPYPSHTNGGLEPGRVSALNMKDSDSTLRAFGSPSLQPPPRRRAWTSSGTPSRVAQDIIPPPYPYAHANGSTAESLGVRQMNEEDIVVISDFLVHFAFGVRGPGQFAGGFEEKVAAEWAW</sequence>
<protein>
    <submittedName>
        <fullName evidence="2">Uncharacterized protein</fullName>
    </submittedName>
</protein>
<proteinExistence type="predicted"/>
<feature type="region of interest" description="Disordered" evidence="1">
    <location>
        <begin position="399"/>
        <end position="457"/>
    </location>
</feature>
<evidence type="ECO:0000256" key="1">
    <source>
        <dbReference type="SAM" id="MobiDB-lite"/>
    </source>
</evidence>
<name>A0A4S4MU15_9APHY</name>
<comment type="caution">
    <text evidence="2">The sequence shown here is derived from an EMBL/GenBank/DDBJ whole genome shotgun (WGS) entry which is preliminary data.</text>
</comment>
<gene>
    <name evidence="2" type="ORF">EUX98_g5381</name>
</gene>
<dbReference type="OrthoDB" id="3256387at2759"/>
<feature type="compositionally biased region" description="Low complexity" evidence="1">
    <location>
        <begin position="244"/>
        <end position="267"/>
    </location>
</feature>
<evidence type="ECO:0000313" key="2">
    <source>
        <dbReference type="EMBL" id="THH28808.1"/>
    </source>
</evidence>
<feature type="region of interest" description="Disordered" evidence="1">
    <location>
        <begin position="203"/>
        <end position="316"/>
    </location>
</feature>
<keyword evidence="3" id="KW-1185">Reference proteome</keyword>
<reference evidence="2 3" key="1">
    <citation type="submission" date="2019-02" db="EMBL/GenBank/DDBJ databases">
        <title>Genome sequencing of the rare red list fungi Antrodiella citrinella (Flaviporus citrinellus).</title>
        <authorList>
            <person name="Buettner E."/>
            <person name="Kellner H."/>
        </authorList>
    </citation>
    <scope>NUCLEOTIDE SEQUENCE [LARGE SCALE GENOMIC DNA]</scope>
    <source>
        <strain evidence="2 3">DSM 108506</strain>
    </source>
</reference>
<accession>A0A4S4MU15</accession>
<organism evidence="2 3">
    <name type="scientific">Antrodiella citrinella</name>
    <dbReference type="NCBI Taxonomy" id="2447956"/>
    <lineage>
        <taxon>Eukaryota</taxon>
        <taxon>Fungi</taxon>
        <taxon>Dikarya</taxon>
        <taxon>Basidiomycota</taxon>
        <taxon>Agaricomycotina</taxon>
        <taxon>Agaricomycetes</taxon>
        <taxon>Polyporales</taxon>
        <taxon>Steccherinaceae</taxon>
        <taxon>Antrodiella</taxon>
    </lineage>
</organism>
<feature type="compositionally biased region" description="Low complexity" evidence="1">
    <location>
        <begin position="349"/>
        <end position="363"/>
    </location>
</feature>
<dbReference type="EMBL" id="SGPM01000156">
    <property type="protein sequence ID" value="THH28808.1"/>
    <property type="molecule type" value="Genomic_DNA"/>
</dbReference>
<feature type="compositionally biased region" description="Low complexity" evidence="1">
    <location>
        <begin position="285"/>
        <end position="302"/>
    </location>
</feature>
<feature type="compositionally biased region" description="Polar residues" evidence="1">
    <location>
        <begin position="329"/>
        <end position="348"/>
    </location>
</feature>
<feature type="region of interest" description="Disordered" evidence="1">
    <location>
        <begin position="41"/>
        <end position="61"/>
    </location>
</feature>
<dbReference type="AlphaFoldDB" id="A0A4S4MU15"/>
<dbReference type="Proteomes" id="UP000308730">
    <property type="component" value="Unassembled WGS sequence"/>
</dbReference>
<feature type="compositionally biased region" description="Polar residues" evidence="1">
    <location>
        <begin position="211"/>
        <end position="243"/>
    </location>
</feature>
<evidence type="ECO:0000313" key="3">
    <source>
        <dbReference type="Proteomes" id="UP000308730"/>
    </source>
</evidence>
<feature type="region of interest" description="Disordered" evidence="1">
    <location>
        <begin position="328"/>
        <end position="365"/>
    </location>
</feature>